<evidence type="ECO:0000313" key="3">
    <source>
        <dbReference type="Proteomes" id="UP001169242"/>
    </source>
</evidence>
<evidence type="ECO:0000256" key="1">
    <source>
        <dbReference type="SAM" id="MobiDB-lite"/>
    </source>
</evidence>
<dbReference type="EMBL" id="JAQIFT010000044">
    <property type="protein sequence ID" value="MDA3732043.1"/>
    <property type="molecule type" value="Genomic_DNA"/>
</dbReference>
<feature type="region of interest" description="Disordered" evidence="1">
    <location>
        <begin position="39"/>
        <end position="99"/>
    </location>
</feature>
<dbReference type="Proteomes" id="UP001169242">
    <property type="component" value="Unassembled WGS sequence"/>
</dbReference>
<organism evidence="2 3">
    <name type="scientific">Holtiella tumoricola</name>
    <dbReference type="NCBI Taxonomy" id="3018743"/>
    <lineage>
        <taxon>Bacteria</taxon>
        <taxon>Bacillati</taxon>
        <taxon>Bacillota</taxon>
        <taxon>Clostridia</taxon>
        <taxon>Lachnospirales</taxon>
        <taxon>Cellulosilyticaceae</taxon>
        <taxon>Holtiella</taxon>
    </lineage>
</organism>
<reference evidence="2" key="1">
    <citation type="journal article" date="2023" name="Int. J. Syst. Evol. Microbiol.">
        <title>&lt;i&gt;Holtiella tumoricola&lt;/i&gt; gen. nov. sp. nov., isolated from a human clinical sample.</title>
        <authorList>
            <person name="Allen-Vercoe E."/>
            <person name="Daigneault M.C."/>
            <person name="Vancuren S.J."/>
            <person name="Cochrane K."/>
            <person name="O'Neal L.L."/>
            <person name="Sankaranarayanan K."/>
            <person name="Lawson P.A."/>
        </authorList>
    </citation>
    <scope>NUCLEOTIDE SEQUENCE</scope>
    <source>
        <strain evidence="2">CC70A</strain>
    </source>
</reference>
<proteinExistence type="predicted"/>
<dbReference type="AlphaFoldDB" id="A0AA42DNZ8"/>
<gene>
    <name evidence="2" type="ORF">PBV87_11175</name>
</gene>
<protein>
    <submittedName>
        <fullName evidence="2">Uncharacterized protein</fullName>
    </submittedName>
</protein>
<sequence length="99" mass="11137">MVKLTNPLNRDGILYEKGALLTLSLKDERELIANGLAEAYPSLKTDEKSDDEENKEELYKEGCQVDGPKEVEAVQTDKEDPEPKEVKKTSTRIGRTSKK</sequence>
<evidence type="ECO:0000313" key="2">
    <source>
        <dbReference type="EMBL" id="MDA3732043.1"/>
    </source>
</evidence>
<name>A0AA42DNZ8_9FIRM</name>
<accession>A0AA42DNZ8</accession>
<keyword evidence="3" id="KW-1185">Reference proteome</keyword>
<comment type="caution">
    <text evidence="2">The sequence shown here is derived from an EMBL/GenBank/DDBJ whole genome shotgun (WGS) entry which is preliminary data.</text>
</comment>
<feature type="compositionally biased region" description="Basic and acidic residues" evidence="1">
    <location>
        <begin position="67"/>
        <end position="88"/>
    </location>
</feature>
<dbReference type="RefSeq" id="WP_271012336.1">
    <property type="nucleotide sequence ID" value="NZ_JAQIFT010000044.1"/>
</dbReference>